<comment type="similarity">
    <text evidence="1">Belongs to the carbohydrate kinase pfkB family.</text>
</comment>
<comment type="caution">
    <text evidence="12">Lacks conserved residue(s) required for the propagation of feature annotation.</text>
</comment>
<feature type="binding site" evidence="12">
    <location>
        <position position="294"/>
    </location>
    <ligand>
        <name>K(+)</name>
        <dbReference type="ChEBI" id="CHEBI:29103"/>
    </ligand>
</feature>
<sequence>MQRSATITVLGSINLDLLVRCQALPAPGQTVAGESLTEVSGGKGANQAVAAARCGAAVRMIGCVGDDGFGDQLRQNLSSEGIDCGAVTTVPHCESGVAIVQLEASGENAIIVVPGANGRLTPDHAEQAAELIRGSDALMLQLESPLPTVAAAARLARQAGVKVILDPAPVPRQLPVELHQVDLLCPNETEASALTGLKLSSIEDAERIARKLHEQGAANVCITLGPRGTLLFDGQQAQLLPSIRVDALDTTAAGDAFAGALAVRWAESGCLEDSVRFANVAGALAASRLGAQPSLARREEIDAALVGD</sequence>
<dbReference type="GO" id="GO:0019303">
    <property type="term" value="P:D-ribose catabolic process"/>
    <property type="evidence" value="ECO:0007669"/>
    <property type="project" value="UniProtKB-UniRule"/>
</dbReference>
<evidence type="ECO:0000256" key="4">
    <source>
        <dbReference type="ARBA" id="ARBA00022679"/>
    </source>
</evidence>
<keyword evidence="5 12" id="KW-0479">Metal-binding</keyword>
<keyword evidence="4 12" id="KW-0808">Transferase</keyword>
<proteinExistence type="inferred from homology"/>
<dbReference type="EMBL" id="VWOX01000012">
    <property type="protein sequence ID" value="KAA5540704.1"/>
    <property type="molecule type" value="Genomic_DNA"/>
</dbReference>
<feature type="binding site" evidence="12">
    <location>
        <position position="251"/>
    </location>
    <ligand>
        <name>K(+)</name>
        <dbReference type="ChEBI" id="CHEBI:29103"/>
    </ligand>
</feature>
<evidence type="ECO:0000256" key="12">
    <source>
        <dbReference type="HAMAP-Rule" id="MF_01987"/>
    </source>
</evidence>
<feature type="binding site" evidence="12">
    <location>
        <position position="288"/>
    </location>
    <ligand>
        <name>K(+)</name>
        <dbReference type="ChEBI" id="CHEBI:29103"/>
    </ligand>
</feature>
<feature type="binding site" evidence="12">
    <location>
        <begin position="14"/>
        <end position="16"/>
    </location>
    <ligand>
        <name>substrate</name>
    </ligand>
</feature>
<comment type="activity regulation">
    <text evidence="12">Activated by a monovalent cation that binds near, but not in, the active site. The most likely occupant of the site in vivo is potassium. Ion binding induces a conformational change that may alter substrate affinity.</text>
</comment>
<evidence type="ECO:0000256" key="9">
    <source>
        <dbReference type="ARBA" id="ARBA00022842"/>
    </source>
</evidence>
<comment type="subcellular location">
    <subcellularLocation>
        <location evidence="12">Cytoplasm</location>
    </subcellularLocation>
</comment>
<dbReference type="AlphaFoldDB" id="A0A5M6CZQ4"/>
<evidence type="ECO:0000256" key="2">
    <source>
        <dbReference type="ARBA" id="ARBA00012035"/>
    </source>
</evidence>
<evidence type="ECO:0000256" key="1">
    <source>
        <dbReference type="ARBA" id="ARBA00005380"/>
    </source>
</evidence>
<feature type="binding site" evidence="12">
    <location>
        <position position="255"/>
    </location>
    <ligand>
        <name>substrate</name>
    </ligand>
</feature>
<accession>A0A5M6CZQ4</accession>
<dbReference type="HAMAP" id="MF_01987">
    <property type="entry name" value="Ribokinase"/>
    <property type="match status" value="1"/>
</dbReference>
<comment type="pathway">
    <text evidence="12">Carbohydrate metabolism; D-ribose degradation; D-ribose 5-phosphate from beta-D-ribopyranose: step 2/2.</text>
</comment>
<evidence type="ECO:0000313" key="15">
    <source>
        <dbReference type="Proteomes" id="UP000324479"/>
    </source>
</evidence>
<feature type="binding site" evidence="12">
    <location>
        <begin position="223"/>
        <end position="228"/>
    </location>
    <ligand>
        <name>ATP</name>
        <dbReference type="ChEBI" id="CHEBI:30616"/>
    </ligand>
</feature>
<keyword evidence="15" id="KW-1185">Reference proteome</keyword>
<feature type="active site" description="Proton acceptor" evidence="12">
    <location>
        <position position="255"/>
    </location>
</feature>
<organism evidence="14 15">
    <name type="scientific">Roseiconus nitratireducens</name>
    <dbReference type="NCBI Taxonomy" id="2605748"/>
    <lineage>
        <taxon>Bacteria</taxon>
        <taxon>Pseudomonadati</taxon>
        <taxon>Planctomycetota</taxon>
        <taxon>Planctomycetia</taxon>
        <taxon>Pirellulales</taxon>
        <taxon>Pirellulaceae</taxon>
        <taxon>Roseiconus</taxon>
    </lineage>
</organism>
<evidence type="ECO:0000256" key="5">
    <source>
        <dbReference type="ARBA" id="ARBA00022723"/>
    </source>
</evidence>
<evidence type="ECO:0000313" key="14">
    <source>
        <dbReference type="EMBL" id="KAA5540704.1"/>
    </source>
</evidence>
<dbReference type="Gene3D" id="3.40.1190.20">
    <property type="match status" value="1"/>
</dbReference>
<dbReference type="InterPro" id="IPR011877">
    <property type="entry name" value="Ribokinase"/>
</dbReference>
<dbReference type="InterPro" id="IPR029056">
    <property type="entry name" value="Ribokinase-like"/>
</dbReference>
<dbReference type="InterPro" id="IPR011611">
    <property type="entry name" value="PfkB_dom"/>
</dbReference>
<dbReference type="InterPro" id="IPR002139">
    <property type="entry name" value="Ribo/fructo_kinase"/>
</dbReference>
<feature type="domain" description="Carbohydrate kinase PfkB" evidence="13">
    <location>
        <begin position="6"/>
        <end position="295"/>
    </location>
</feature>
<dbReference type="GO" id="GO:0046872">
    <property type="term" value="F:metal ion binding"/>
    <property type="evidence" value="ECO:0007669"/>
    <property type="project" value="UniProtKB-KW"/>
</dbReference>
<keyword evidence="9 12" id="KW-0460">Magnesium</keyword>
<dbReference type="PROSITE" id="PS00584">
    <property type="entry name" value="PFKB_KINASES_2"/>
    <property type="match status" value="1"/>
</dbReference>
<evidence type="ECO:0000256" key="8">
    <source>
        <dbReference type="ARBA" id="ARBA00022840"/>
    </source>
</evidence>
<feature type="binding site" evidence="12">
    <location>
        <position position="285"/>
    </location>
    <ligand>
        <name>K(+)</name>
        <dbReference type="ChEBI" id="CHEBI:29103"/>
    </ligand>
</feature>
<name>A0A5M6CZQ4_9BACT</name>
<dbReference type="GO" id="GO:0005829">
    <property type="term" value="C:cytosol"/>
    <property type="evidence" value="ECO:0007669"/>
    <property type="project" value="TreeGrafter"/>
</dbReference>
<keyword evidence="8 12" id="KW-0067">ATP-binding</keyword>
<keyword evidence="6 12" id="KW-0547">Nucleotide-binding</keyword>
<feature type="binding site" evidence="12">
    <location>
        <position position="187"/>
    </location>
    <ligand>
        <name>ATP</name>
        <dbReference type="ChEBI" id="CHEBI:30616"/>
    </ligand>
</feature>
<comment type="cofactor">
    <cofactor evidence="12">
        <name>Mg(2+)</name>
        <dbReference type="ChEBI" id="CHEBI:18420"/>
    </cofactor>
    <text evidence="12">Requires a divalent cation, most likely magnesium in vivo, as an electrophilic catalyst to aid phosphoryl group transfer. It is the chelate of the metal and the nucleotide that is the actual substrate.</text>
</comment>
<comment type="similarity">
    <text evidence="12">Belongs to the carbohydrate kinase PfkB family. Ribokinase subfamily.</text>
</comment>
<dbReference type="Proteomes" id="UP000324479">
    <property type="component" value="Unassembled WGS sequence"/>
</dbReference>
<feature type="binding site" evidence="12">
    <location>
        <begin position="42"/>
        <end position="46"/>
    </location>
    <ligand>
        <name>substrate</name>
    </ligand>
</feature>
<evidence type="ECO:0000256" key="6">
    <source>
        <dbReference type="ARBA" id="ARBA00022741"/>
    </source>
</evidence>
<keyword evidence="7 12" id="KW-0418">Kinase</keyword>
<comment type="caution">
    <text evidence="14">The sequence shown here is derived from an EMBL/GenBank/DDBJ whole genome shotgun (WGS) entry which is preliminary data.</text>
</comment>
<dbReference type="PANTHER" id="PTHR10584">
    <property type="entry name" value="SUGAR KINASE"/>
    <property type="match status" value="1"/>
</dbReference>
<comment type="catalytic activity">
    <reaction evidence="12">
        <text>D-ribose + ATP = D-ribose 5-phosphate + ADP + H(+)</text>
        <dbReference type="Rhea" id="RHEA:13697"/>
        <dbReference type="ChEBI" id="CHEBI:15378"/>
        <dbReference type="ChEBI" id="CHEBI:30616"/>
        <dbReference type="ChEBI" id="CHEBI:47013"/>
        <dbReference type="ChEBI" id="CHEBI:78346"/>
        <dbReference type="ChEBI" id="CHEBI:456216"/>
        <dbReference type="EC" id="2.7.1.15"/>
    </reaction>
</comment>
<gene>
    <name evidence="12 14" type="primary">rbsK</name>
    <name evidence="14" type="ORF">FYK55_20150</name>
</gene>
<dbReference type="PRINTS" id="PR00990">
    <property type="entry name" value="RIBOKINASE"/>
</dbReference>
<feature type="binding site" evidence="12">
    <location>
        <position position="290"/>
    </location>
    <ligand>
        <name>K(+)</name>
        <dbReference type="ChEBI" id="CHEBI:29103"/>
    </ligand>
</feature>
<feature type="binding site" evidence="12">
    <location>
        <begin position="254"/>
        <end position="255"/>
    </location>
    <ligand>
        <name>ATP</name>
        <dbReference type="ChEBI" id="CHEBI:30616"/>
    </ligand>
</feature>
<evidence type="ECO:0000256" key="11">
    <source>
        <dbReference type="ARBA" id="ARBA00023277"/>
    </source>
</evidence>
<dbReference type="NCBIfam" id="TIGR02152">
    <property type="entry name" value="D_ribokin_bact"/>
    <property type="match status" value="1"/>
</dbReference>
<dbReference type="SUPFAM" id="SSF53613">
    <property type="entry name" value="Ribokinase-like"/>
    <property type="match status" value="1"/>
</dbReference>
<reference evidence="14 15" key="1">
    <citation type="submission" date="2019-08" db="EMBL/GenBank/DDBJ databases">
        <authorList>
            <person name="Dhanesh K."/>
            <person name="Kumar G."/>
            <person name="Sasikala C."/>
            <person name="Venkata Ramana C."/>
        </authorList>
    </citation>
    <scope>NUCLEOTIDE SEQUENCE [LARGE SCALE GENOMIC DNA]</scope>
    <source>
        <strain evidence="14 15">JC645</strain>
    </source>
</reference>
<dbReference type="Pfam" id="PF00294">
    <property type="entry name" value="PfkB"/>
    <property type="match status" value="1"/>
</dbReference>
<feature type="binding site" evidence="12">
    <location>
        <position position="143"/>
    </location>
    <ligand>
        <name>substrate</name>
    </ligand>
</feature>
<evidence type="ECO:0000256" key="7">
    <source>
        <dbReference type="ARBA" id="ARBA00022777"/>
    </source>
</evidence>
<comment type="subunit">
    <text evidence="12">Homodimer.</text>
</comment>
<keyword evidence="12" id="KW-0963">Cytoplasm</keyword>
<dbReference type="PANTHER" id="PTHR10584:SF166">
    <property type="entry name" value="RIBOKINASE"/>
    <property type="match status" value="1"/>
</dbReference>
<dbReference type="UniPathway" id="UPA00916">
    <property type="reaction ID" value="UER00889"/>
</dbReference>
<protein>
    <recommendedName>
        <fullName evidence="3 12">Ribokinase</fullName>
        <shortName evidence="12">RK</shortName>
        <ecNumber evidence="2 12">2.7.1.15</ecNumber>
    </recommendedName>
</protein>
<keyword evidence="11 12" id="KW-0119">Carbohydrate metabolism</keyword>
<feature type="binding site" evidence="12">
    <location>
        <position position="249"/>
    </location>
    <ligand>
        <name>K(+)</name>
        <dbReference type="ChEBI" id="CHEBI:29103"/>
    </ligand>
</feature>
<dbReference type="CDD" id="cd01174">
    <property type="entry name" value="ribokinase"/>
    <property type="match status" value="1"/>
</dbReference>
<dbReference type="GO" id="GO:0004747">
    <property type="term" value="F:ribokinase activity"/>
    <property type="evidence" value="ECO:0007669"/>
    <property type="project" value="UniProtKB-UniRule"/>
</dbReference>
<keyword evidence="10 12" id="KW-0630">Potassium</keyword>
<evidence type="ECO:0000256" key="10">
    <source>
        <dbReference type="ARBA" id="ARBA00022958"/>
    </source>
</evidence>
<feature type="binding site" evidence="12">
    <location>
        <position position="279"/>
    </location>
    <ligand>
        <name>ATP</name>
        <dbReference type="ChEBI" id="CHEBI:30616"/>
    </ligand>
</feature>
<dbReference type="GO" id="GO:0005524">
    <property type="term" value="F:ATP binding"/>
    <property type="evidence" value="ECO:0007669"/>
    <property type="project" value="UniProtKB-UniRule"/>
</dbReference>
<dbReference type="InterPro" id="IPR002173">
    <property type="entry name" value="Carboh/pur_kinase_PfkB_CS"/>
</dbReference>
<evidence type="ECO:0000259" key="13">
    <source>
        <dbReference type="Pfam" id="PF00294"/>
    </source>
</evidence>
<dbReference type="RefSeq" id="WP_150078268.1">
    <property type="nucleotide sequence ID" value="NZ_VWOX01000012.1"/>
</dbReference>
<dbReference type="EC" id="2.7.1.15" evidence="2 12"/>
<evidence type="ECO:0000256" key="3">
    <source>
        <dbReference type="ARBA" id="ARBA00016943"/>
    </source>
</evidence>
<comment type="function">
    <text evidence="12">Catalyzes the phosphorylation of ribose at O-5 in a reaction requiring ATP and magnesium. The resulting D-ribose-5-phosphate can then be used either for sythesis of nucleotides, histidine, and tryptophan, or as a component of the pentose phosphate pathway.</text>
</comment>